<dbReference type="AlphaFoldDB" id="A0A078KM38"/>
<evidence type="ECO:0000256" key="9">
    <source>
        <dbReference type="RuleBase" id="RU004386"/>
    </source>
</evidence>
<protein>
    <recommendedName>
        <fullName evidence="10">M18 family aminopeptidase</fullName>
        <ecNumber evidence="10">3.4.11.-</ecNumber>
    </recommendedName>
</protein>
<keyword evidence="7 9" id="KW-0862">Zinc</keyword>
<accession>A0A078KM38</accession>
<dbReference type="EC" id="3.4.11.-" evidence="10"/>
<dbReference type="GO" id="GO:0005737">
    <property type="term" value="C:cytoplasm"/>
    <property type="evidence" value="ECO:0007669"/>
    <property type="project" value="UniProtKB-ARBA"/>
</dbReference>
<evidence type="ECO:0000313" key="11">
    <source>
        <dbReference type="EMBL" id="CDZ23582.1"/>
    </source>
</evidence>
<dbReference type="Gene3D" id="2.30.250.10">
    <property type="entry name" value="Aminopeptidase i, Domain 2"/>
    <property type="match status" value="1"/>
</dbReference>
<gene>
    <name evidence="11" type="primary">apeA</name>
    <name evidence="11" type="ORF">CCDG5_0444</name>
</gene>
<dbReference type="GO" id="GO:0008270">
    <property type="term" value="F:zinc ion binding"/>
    <property type="evidence" value="ECO:0007669"/>
    <property type="project" value="InterPro"/>
</dbReference>
<keyword evidence="8 9" id="KW-0482">Metalloprotease</keyword>
<dbReference type="STRING" id="29343.CCDG5_0444"/>
<dbReference type="InterPro" id="IPR023358">
    <property type="entry name" value="Peptidase_M18_dom2"/>
</dbReference>
<reference evidence="12" key="1">
    <citation type="submission" date="2014-07" db="EMBL/GenBank/DDBJ databases">
        <authorList>
            <person name="Wibberg D."/>
        </authorList>
    </citation>
    <scope>NUCLEOTIDE SEQUENCE [LARGE SCALE GENOMIC DNA]</scope>
    <source>
        <strain evidence="12">DG5</strain>
    </source>
</reference>
<dbReference type="OrthoDB" id="89722at2"/>
<dbReference type="PATRIC" id="fig|29343.3.peg.463"/>
<keyword evidence="4 9" id="KW-0645">Protease</keyword>
<dbReference type="SUPFAM" id="SSF53187">
    <property type="entry name" value="Zn-dependent exopeptidases"/>
    <property type="match status" value="1"/>
</dbReference>
<dbReference type="EMBL" id="LM995447">
    <property type="protein sequence ID" value="CDZ23582.1"/>
    <property type="molecule type" value="Genomic_DNA"/>
</dbReference>
<dbReference type="GO" id="GO:0008237">
    <property type="term" value="F:metallopeptidase activity"/>
    <property type="evidence" value="ECO:0007669"/>
    <property type="project" value="UniProtKB-KW"/>
</dbReference>
<keyword evidence="12" id="KW-1185">Reference proteome</keyword>
<dbReference type="Pfam" id="PF02127">
    <property type="entry name" value="Peptidase_M18"/>
    <property type="match status" value="1"/>
</dbReference>
<evidence type="ECO:0000256" key="5">
    <source>
        <dbReference type="ARBA" id="ARBA00022723"/>
    </source>
</evidence>
<evidence type="ECO:0000256" key="3">
    <source>
        <dbReference type="ARBA" id="ARBA00022438"/>
    </source>
</evidence>
<dbReference type="PANTHER" id="PTHR28570:SF2">
    <property type="entry name" value="M18 FAMILY AMINOPEPTIDASE 1-RELATED"/>
    <property type="match status" value="1"/>
</dbReference>
<evidence type="ECO:0000313" key="12">
    <source>
        <dbReference type="Proteomes" id="UP000032431"/>
    </source>
</evidence>
<evidence type="ECO:0000256" key="4">
    <source>
        <dbReference type="ARBA" id="ARBA00022670"/>
    </source>
</evidence>
<dbReference type="GO" id="GO:0006508">
    <property type="term" value="P:proteolysis"/>
    <property type="evidence" value="ECO:0007669"/>
    <property type="project" value="UniProtKB-KW"/>
</dbReference>
<dbReference type="SUPFAM" id="SSF101821">
    <property type="entry name" value="Aminopeptidase/glucanase lid domain"/>
    <property type="match status" value="1"/>
</dbReference>
<proteinExistence type="inferred from homology"/>
<evidence type="ECO:0000256" key="1">
    <source>
        <dbReference type="ARBA" id="ARBA00001947"/>
    </source>
</evidence>
<sequence>MEEKSKAKALKEKLLMNPKNGGIVMSDEEIKTAFNYCNGYKAFLDAAKTEREAVTYAINEAQKLGFVPFDKKQKYKKGDKVYYNNRGKSIILAVIGSKPLDEGVHLTAAHIDSPRLDLKQRPLYEESQLGLFKTHYYGGIKKYQWPTIPLALHGVIVKKDGTQITVRLGEDENDPQFCVTDLLPHLDKDMGKKTMDKAFNGEQLNVLIGSLPFRDDKESELVKLNIIKLLNEKYDIVEADFLSAELTMVPAFKAVDIGFDRSMIGAYGHDDRVCAYPALTALFKCGVPETTCVCCLTDKEEIGSEGNTGLISSYLKNFIADLARPYGLEARDVLSNSKCLSADVTAAFDPTYPDAMEKNNAAFLNYGVGVNKFTGHGGKYSTSDASAEFTSWVRQLLDSKGIMWQMAELGKVDQGGGGTVAKYIAELDVDVIDVGVPVLSMHSPFEVVSKLDVYSAYRAFYEFYKA</sequence>
<comment type="similarity">
    <text evidence="2 9">Belongs to the peptidase M18 family.</text>
</comment>
<dbReference type="Proteomes" id="UP000032431">
    <property type="component" value="Chromosome I"/>
</dbReference>
<comment type="cofactor">
    <cofactor evidence="1 10">
        <name>Zn(2+)</name>
        <dbReference type="ChEBI" id="CHEBI:29105"/>
    </cofactor>
</comment>
<evidence type="ECO:0000256" key="8">
    <source>
        <dbReference type="ARBA" id="ARBA00023049"/>
    </source>
</evidence>
<dbReference type="InterPro" id="IPR001948">
    <property type="entry name" value="Peptidase_M18"/>
</dbReference>
<keyword evidence="3 9" id="KW-0031">Aminopeptidase</keyword>
<dbReference type="HOGENOM" id="CLU_590123_0_0_9"/>
<dbReference type="NCBIfam" id="NF002600">
    <property type="entry name" value="PRK02256.1"/>
    <property type="match status" value="1"/>
</dbReference>
<dbReference type="PANTHER" id="PTHR28570">
    <property type="entry name" value="ASPARTYL AMINOPEPTIDASE"/>
    <property type="match status" value="1"/>
</dbReference>
<evidence type="ECO:0000256" key="2">
    <source>
        <dbReference type="ARBA" id="ARBA00008290"/>
    </source>
</evidence>
<evidence type="ECO:0000256" key="10">
    <source>
        <dbReference type="RuleBase" id="RU004387"/>
    </source>
</evidence>
<organism evidence="11 12">
    <name type="scientific">[Clostridium] cellulosi</name>
    <dbReference type="NCBI Taxonomy" id="29343"/>
    <lineage>
        <taxon>Bacteria</taxon>
        <taxon>Bacillati</taxon>
        <taxon>Bacillota</taxon>
        <taxon>Clostridia</taxon>
        <taxon>Eubacteriales</taxon>
        <taxon>Oscillospiraceae</taxon>
        <taxon>Oscillospiraceae incertae sedis</taxon>
    </lineage>
</organism>
<evidence type="ECO:0000256" key="6">
    <source>
        <dbReference type="ARBA" id="ARBA00022801"/>
    </source>
</evidence>
<dbReference type="PRINTS" id="PR00932">
    <property type="entry name" value="AMINO1PTASE"/>
</dbReference>
<evidence type="ECO:0000256" key="7">
    <source>
        <dbReference type="ARBA" id="ARBA00022833"/>
    </source>
</evidence>
<dbReference type="KEGG" id="ccel:CCDG5_0444"/>
<keyword evidence="5 9" id="KW-0479">Metal-binding</keyword>
<keyword evidence="6 9" id="KW-0378">Hydrolase</keyword>
<name>A0A078KM38_9FIRM</name>
<dbReference type="GO" id="GO:0004177">
    <property type="term" value="F:aminopeptidase activity"/>
    <property type="evidence" value="ECO:0007669"/>
    <property type="project" value="UniProtKB-KW"/>
</dbReference>
<dbReference type="Gene3D" id="3.40.630.10">
    <property type="entry name" value="Zn peptidases"/>
    <property type="match status" value="1"/>
</dbReference>